<dbReference type="EMBL" id="JASSZA010000008">
    <property type="protein sequence ID" value="KAK2104602.1"/>
    <property type="molecule type" value="Genomic_DNA"/>
</dbReference>
<proteinExistence type="predicted"/>
<feature type="compositionally biased region" description="Low complexity" evidence="1">
    <location>
        <begin position="19"/>
        <end position="31"/>
    </location>
</feature>
<feature type="compositionally biased region" description="Low complexity" evidence="1">
    <location>
        <begin position="62"/>
        <end position="81"/>
    </location>
</feature>
<evidence type="ECO:0000313" key="2">
    <source>
        <dbReference type="EMBL" id="KAK2104602.1"/>
    </source>
</evidence>
<accession>A0ABQ9V878</accession>
<feature type="compositionally biased region" description="Low complexity" evidence="1">
    <location>
        <begin position="1"/>
        <end position="11"/>
    </location>
</feature>
<evidence type="ECO:0000256" key="1">
    <source>
        <dbReference type="SAM" id="MobiDB-lite"/>
    </source>
</evidence>
<sequence length="163" mass="17074">METEPRASSLLPRPPPAPIRASRAPPAGRASWCTEVHARLHCRTGWGAAGVRKRQARAAATPQGPARAKGGPAAASALSAPNPSPSCPPTPPFPAPSFPAHAAPPERKEGRAPSRAGQGGEWRTLTVPTTLGWSNVRHRPDPAHSFSAARPICHLRAGGKARW</sequence>
<keyword evidence="3" id="KW-1185">Reference proteome</keyword>
<evidence type="ECO:0000313" key="3">
    <source>
        <dbReference type="Proteomes" id="UP001266305"/>
    </source>
</evidence>
<feature type="region of interest" description="Disordered" evidence="1">
    <location>
        <begin position="46"/>
        <end position="127"/>
    </location>
</feature>
<dbReference type="Proteomes" id="UP001266305">
    <property type="component" value="Unassembled WGS sequence"/>
</dbReference>
<feature type="compositionally biased region" description="Pro residues" evidence="1">
    <location>
        <begin position="82"/>
        <end position="97"/>
    </location>
</feature>
<feature type="region of interest" description="Disordered" evidence="1">
    <location>
        <begin position="1"/>
        <end position="31"/>
    </location>
</feature>
<organism evidence="2 3">
    <name type="scientific">Saguinus oedipus</name>
    <name type="common">Cotton-top tamarin</name>
    <name type="synonym">Oedipomidas oedipus</name>
    <dbReference type="NCBI Taxonomy" id="9490"/>
    <lineage>
        <taxon>Eukaryota</taxon>
        <taxon>Metazoa</taxon>
        <taxon>Chordata</taxon>
        <taxon>Craniata</taxon>
        <taxon>Vertebrata</taxon>
        <taxon>Euteleostomi</taxon>
        <taxon>Mammalia</taxon>
        <taxon>Eutheria</taxon>
        <taxon>Euarchontoglires</taxon>
        <taxon>Primates</taxon>
        <taxon>Haplorrhini</taxon>
        <taxon>Platyrrhini</taxon>
        <taxon>Cebidae</taxon>
        <taxon>Callitrichinae</taxon>
        <taxon>Saguinus</taxon>
    </lineage>
</organism>
<gene>
    <name evidence="2" type="ORF">P7K49_018458</name>
</gene>
<name>A0ABQ9V878_SAGOE</name>
<reference evidence="2 3" key="1">
    <citation type="submission" date="2023-05" db="EMBL/GenBank/DDBJ databases">
        <title>B98-5 Cell Line De Novo Hybrid Assembly: An Optical Mapping Approach.</title>
        <authorList>
            <person name="Kananen K."/>
            <person name="Auerbach J.A."/>
            <person name="Kautto E."/>
            <person name="Blachly J.S."/>
        </authorList>
    </citation>
    <scope>NUCLEOTIDE SEQUENCE [LARGE SCALE GENOMIC DNA]</scope>
    <source>
        <strain evidence="2">B95-8</strain>
        <tissue evidence="2">Cell line</tissue>
    </source>
</reference>
<protein>
    <submittedName>
        <fullName evidence="2">Uncharacterized protein</fullName>
    </submittedName>
</protein>
<comment type="caution">
    <text evidence="2">The sequence shown here is derived from an EMBL/GenBank/DDBJ whole genome shotgun (WGS) entry which is preliminary data.</text>
</comment>